<organism evidence="1 2">
    <name type="scientific">Psychroflexus longus</name>
    <dbReference type="NCBI Taxonomy" id="2873596"/>
    <lineage>
        <taxon>Bacteria</taxon>
        <taxon>Pseudomonadati</taxon>
        <taxon>Bacteroidota</taxon>
        <taxon>Flavobacteriia</taxon>
        <taxon>Flavobacteriales</taxon>
        <taxon>Flavobacteriaceae</taxon>
        <taxon>Psychroflexus</taxon>
    </lineage>
</organism>
<evidence type="ECO:0000313" key="1">
    <source>
        <dbReference type="EMBL" id="MBZ9777824.1"/>
    </source>
</evidence>
<dbReference type="EMBL" id="JAIQZE010000002">
    <property type="protein sequence ID" value="MBZ9777824.1"/>
    <property type="molecule type" value="Genomic_DNA"/>
</dbReference>
<accession>A0ABS7XFU8</accession>
<protein>
    <submittedName>
        <fullName evidence="1">Uncharacterized protein</fullName>
    </submittedName>
</protein>
<comment type="caution">
    <text evidence="1">The sequence shown here is derived from an EMBL/GenBank/DDBJ whole genome shotgun (WGS) entry which is preliminary data.</text>
</comment>
<evidence type="ECO:0000313" key="2">
    <source>
        <dbReference type="Proteomes" id="UP001199314"/>
    </source>
</evidence>
<dbReference type="Proteomes" id="UP001199314">
    <property type="component" value="Unassembled WGS sequence"/>
</dbReference>
<dbReference type="RefSeq" id="WP_224460188.1">
    <property type="nucleotide sequence ID" value="NZ_JAIQZE010000002.1"/>
</dbReference>
<sequence>MDFLQKSINLKIDLPNADKELIEIGNSPFIFTIYAGYDNGRLKFLTDNYDNLSNLEKEITDFKEEFGPRPFSKANFILIADKNIPNKKLDSLKQILNQTLIKRIFRAYKNDTIKYKNNLIWYGLVD</sequence>
<proteinExistence type="predicted"/>
<keyword evidence="2" id="KW-1185">Reference proteome</keyword>
<name>A0ABS7XFU8_9FLAO</name>
<reference evidence="2" key="1">
    <citation type="submission" date="2023-07" db="EMBL/GenBank/DDBJ databases">
        <title>Novel species isolated from saline lakes on Tibetan Plateau.</title>
        <authorList>
            <person name="Lu H."/>
        </authorList>
    </citation>
    <scope>NUCLEOTIDE SEQUENCE [LARGE SCALE GENOMIC DNA]</scope>
    <source>
        <strain evidence="2">CAK8W</strain>
    </source>
</reference>
<gene>
    <name evidence="1" type="ORF">LB452_02715</name>
</gene>